<feature type="compositionally biased region" description="Low complexity" evidence="5">
    <location>
        <begin position="429"/>
        <end position="443"/>
    </location>
</feature>
<name>A0A5D3ARX6_9TREE</name>
<dbReference type="Proteomes" id="UP000322245">
    <property type="component" value="Unassembled WGS sequence"/>
</dbReference>
<feature type="compositionally biased region" description="Low complexity" evidence="5">
    <location>
        <begin position="470"/>
        <end position="498"/>
    </location>
</feature>
<evidence type="ECO:0000256" key="6">
    <source>
        <dbReference type="SAM" id="Phobius"/>
    </source>
</evidence>
<feature type="region of interest" description="Disordered" evidence="5">
    <location>
        <begin position="683"/>
        <end position="718"/>
    </location>
</feature>
<dbReference type="AlphaFoldDB" id="A0A5D3ARX6"/>
<accession>A0A5D3ARX6</accession>
<dbReference type="PANTHER" id="PTHR15549:SF30">
    <property type="entry name" value="MID2 DOMAIN-CONTAINING PROTEIN"/>
    <property type="match status" value="1"/>
</dbReference>
<evidence type="ECO:0000256" key="2">
    <source>
        <dbReference type="ARBA" id="ARBA00022692"/>
    </source>
</evidence>
<evidence type="ECO:0000313" key="8">
    <source>
        <dbReference type="Proteomes" id="UP000322245"/>
    </source>
</evidence>
<comment type="subcellular location">
    <subcellularLocation>
        <location evidence="1">Membrane</location>
        <topology evidence="1">Single-pass membrane protein</topology>
    </subcellularLocation>
</comment>
<feature type="transmembrane region" description="Helical" evidence="6">
    <location>
        <begin position="298"/>
        <end position="322"/>
    </location>
</feature>
<dbReference type="InterPro" id="IPR051694">
    <property type="entry name" value="Immunoregulatory_rcpt-like"/>
</dbReference>
<evidence type="ECO:0000256" key="4">
    <source>
        <dbReference type="ARBA" id="ARBA00023136"/>
    </source>
</evidence>
<dbReference type="GO" id="GO:0071944">
    <property type="term" value="C:cell periphery"/>
    <property type="evidence" value="ECO:0007669"/>
    <property type="project" value="UniProtKB-ARBA"/>
</dbReference>
<feature type="compositionally biased region" description="Polar residues" evidence="5">
    <location>
        <begin position="820"/>
        <end position="834"/>
    </location>
</feature>
<comment type="caution">
    <text evidence="7">The sequence shown here is derived from an EMBL/GenBank/DDBJ whole genome shotgun (WGS) entry which is preliminary data.</text>
</comment>
<dbReference type="GO" id="GO:0016020">
    <property type="term" value="C:membrane"/>
    <property type="evidence" value="ECO:0007669"/>
    <property type="project" value="UniProtKB-SubCell"/>
</dbReference>
<dbReference type="PANTHER" id="PTHR15549">
    <property type="entry name" value="PAIRED IMMUNOGLOBULIN-LIKE TYPE 2 RECEPTOR"/>
    <property type="match status" value="1"/>
</dbReference>
<dbReference type="Gene3D" id="2.60.120.260">
    <property type="entry name" value="Galactose-binding domain-like"/>
    <property type="match status" value="1"/>
</dbReference>
<feature type="region of interest" description="Disordered" evidence="5">
    <location>
        <begin position="785"/>
        <end position="846"/>
    </location>
</feature>
<proteinExistence type="predicted"/>
<feature type="region of interest" description="Disordered" evidence="5">
    <location>
        <begin position="429"/>
        <end position="455"/>
    </location>
</feature>
<reference evidence="7 8" key="1">
    <citation type="submission" date="2017-05" db="EMBL/GenBank/DDBJ databases">
        <title>The Genome Sequence of Tsuchiyaea wingfieldii DSM 27421.</title>
        <authorList>
            <person name="Cuomo C."/>
            <person name="Passer A."/>
            <person name="Billmyre B."/>
            <person name="Heitman J."/>
        </authorList>
    </citation>
    <scope>NUCLEOTIDE SEQUENCE [LARGE SCALE GENOMIC DNA]</scope>
    <source>
        <strain evidence="7 8">DSM 27421</strain>
    </source>
</reference>
<evidence type="ECO:0000256" key="3">
    <source>
        <dbReference type="ARBA" id="ARBA00022989"/>
    </source>
</evidence>
<evidence type="ECO:0000256" key="1">
    <source>
        <dbReference type="ARBA" id="ARBA00004167"/>
    </source>
</evidence>
<keyword evidence="3 6" id="KW-1133">Transmembrane helix</keyword>
<evidence type="ECO:0000313" key="7">
    <source>
        <dbReference type="EMBL" id="TYJ52941.1"/>
    </source>
</evidence>
<feature type="region of interest" description="Disordered" evidence="5">
    <location>
        <begin position="470"/>
        <end position="564"/>
    </location>
</feature>
<keyword evidence="8" id="KW-1185">Reference proteome</keyword>
<gene>
    <name evidence="7" type="ORF">B9479_006453</name>
</gene>
<sequence>MPTQFFIPDTAPIYAYSPSSSSSSSSSSSGSSNSSASWVAAYSPRGDGYDQTFHLASGDASVGINITASALSFSLSSSNKSSTACPAEYRINASSWSSACPSPNQDFVADDLPAGLHQVELRAVEGEGQLEFMGLGGELDLADDGLGNMTIDDTSPSFVYSPSSSWTFLSSSSSSTTTSTSNATLSADDLQNSFNSTAHSALSIGAKVELSFQGEAVYVYGMGLEDGGRGEVRVDGVLQGVIDTSGAWKTYSSLLYMGSGFSAGAHTLSITSTSANALIIDYALLTTQSSSSSSPTNLGLIVGVIIGVSAFLIILAACAYVWMVQRRSRKQGGARYPFAGYGKNAAATYSNFGSLASKDSDWDHPDKNSLQKSQSTLALGTSGMRLGTTSVYSDYLPYRGPIEPPPSHLPEGHHIVQTGSREELLAYGGMKSSHGSASSSGMSTPPLISGANPSATGWLRGAREWVDSPASSTSFGSASFSAGTGYTGSRSGSQRSAGSGVGGRRSPLDRVTPGSRDQIPLDLYQPALSPPPFSSIPSSRSSPPRTASTPLSPSSSLSTPSTLGLGMGEQVQRAVRMPAPARSVARLWPTRDAVPSLYRTESVMQGAGVGIDDRRAGYSSSSLALNASTSVDALQSQNPTHPTANSATSLRRGVSVKSIKSIKTMRSFFSGMIFVPPTAASLPHLTQSGGEREGEPQTPAVPWTAARPDSGIFPGLERGLSQRFGSRRGREREKEKVVASVPAKSPVAGMVTRSPLSLARALPSHSRNPSADQMGDVEEGILVPNRSASHVARDARGREEEEEEEGTSPNFFIELDPSSPVESSRPASQWTRYTRGSEGTHGRWEV</sequence>
<feature type="compositionally biased region" description="Low complexity" evidence="5">
    <location>
        <begin position="535"/>
        <end position="563"/>
    </location>
</feature>
<organism evidence="7 8">
    <name type="scientific">Cryptococcus floricola</name>
    <dbReference type="NCBI Taxonomy" id="2591691"/>
    <lineage>
        <taxon>Eukaryota</taxon>
        <taxon>Fungi</taxon>
        <taxon>Dikarya</taxon>
        <taxon>Basidiomycota</taxon>
        <taxon>Agaricomycotina</taxon>
        <taxon>Tremellomycetes</taxon>
        <taxon>Tremellales</taxon>
        <taxon>Cryptococcaceae</taxon>
        <taxon>Cryptococcus</taxon>
    </lineage>
</organism>
<dbReference type="EMBL" id="NIDF01000109">
    <property type="protein sequence ID" value="TYJ52941.1"/>
    <property type="molecule type" value="Genomic_DNA"/>
</dbReference>
<keyword evidence="2 6" id="KW-0812">Transmembrane</keyword>
<protein>
    <submittedName>
        <fullName evidence="7">Uncharacterized protein</fullName>
    </submittedName>
</protein>
<evidence type="ECO:0000256" key="5">
    <source>
        <dbReference type="SAM" id="MobiDB-lite"/>
    </source>
</evidence>
<keyword evidence="4 6" id="KW-0472">Membrane</keyword>